<accession>A0A9R1CQ41</accession>
<dbReference type="InterPro" id="IPR037401">
    <property type="entry name" value="SnoaL-like"/>
</dbReference>
<dbReference type="Gene3D" id="3.10.450.50">
    <property type="match status" value="1"/>
</dbReference>
<keyword evidence="3" id="KW-1185">Reference proteome</keyword>
<evidence type="ECO:0000313" key="3">
    <source>
        <dbReference type="Proteomes" id="UP001139494"/>
    </source>
</evidence>
<sequence length="117" mass="12739">MSESDRDELIDAYFDAMDADDLGIVRPALAEGFVYESLDGDLEGFGGLETYMNELRGLSETVHEVTLRVHGEVASVAEGTVTGESGDGTVEAEFCNVFEFDEDEEGITRLAVYLNDS</sequence>
<dbReference type="RefSeq" id="WP_256028967.1">
    <property type="nucleotide sequence ID" value="NZ_JAHLKM010000004.1"/>
</dbReference>
<evidence type="ECO:0000313" key="2">
    <source>
        <dbReference type="EMBL" id="MCQ4332989.1"/>
    </source>
</evidence>
<dbReference type="AlphaFoldDB" id="A0A9R1CQ41"/>
<organism evidence="2 3">
    <name type="scientific">Natronomonas aquatica</name>
    <dbReference type="NCBI Taxonomy" id="2841590"/>
    <lineage>
        <taxon>Archaea</taxon>
        <taxon>Methanobacteriati</taxon>
        <taxon>Methanobacteriota</taxon>
        <taxon>Stenosarchaea group</taxon>
        <taxon>Halobacteria</taxon>
        <taxon>Halobacteriales</taxon>
        <taxon>Natronomonadaceae</taxon>
        <taxon>Natronomonas</taxon>
    </lineage>
</organism>
<feature type="domain" description="SnoaL-like" evidence="1">
    <location>
        <begin position="11"/>
        <end position="103"/>
    </location>
</feature>
<dbReference type="EMBL" id="JAHLKM010000004">
    <property type="protein sequence ID" value="MCQ4332989.1"/>
    <property type="molecule type" value="Genomic_DNA"/>
</dbReference>
<dbReference type="InterPro" id="IPR032710">
    <property type="entry name" value="NTF2-like_dom_sf"/>
</dbReference>
<comment type="caution">
    <text evidence="2">The sequence shown here is derived from an EMBL/GenBank/DDBJ whole genome shotgun (WGS) entry which is preliminary data.</text>
</comment>
<proteinExistence type="predicted"/>
<dbReference type="SUPFAM" id="SSF54427">
    <property type="entry name" value="NTF2-like"/>
    <property type="match status" value="1"/>
</dbReference>
<dbReference type="Pfam" id="PF12680">
    <property type="entry name" value="SnoaL_2"/>
    <property type="match status" value="1"/>
</dbReference>
<reference evidence="2" key="1">
    <citation type="journal article" date="2023" name="Front. Microbiol.">
        <title>Genomic-based phylogenetic and metabolic analyses of the genus Natronomonas, and description of Natronomonas aquatica sp. nov.</title>
        <authorList>
            <person name="Garcia-Roldan A."/>
            <person name="Duran-Viseras A."/>
            <person name="de la Haba R.R."/>
            <person name="Corral P."/>
            <person name="Sanchez-Porro C."/>
            <person name="Ventosa A."/>
        </authorList>
    </citation>
    <scope>NUCLEOTIDE SEQUENCE</scope>
    <source>
        <strain evidence="2">F2-12</strain>
    </source>
</reference>
<evidence type="ECO:0000259" key="1">
    <source>
        <dbReference type="Pfam" id="PF12680"/>
    </source>
</evidence>
<dbReference type="Proteomes" id="UP001139494">
    <property type="component" value="Unassembled WGS sequence"/>
</dbReference>
<protein>
    <submittedName>
        <fullName evidence="2">Nuclear transport factor 2 family protein</fullName>
    </submittedName>
</protein>
<gene>
    <name evidence="2" type="ORF">KM295_05640</name>
</gene>
<name>A0A9R1CQ41_9EURY</name>